<dbReference type="Proteomes" id="UP000297703">
    <property type="component" value="Unassembled WGS sequence"/>
</dbReference>
<accession>A0A4D9F2V7</accession>
<reference evidence="1 2" key="2">
    <citation type="submission" date="2019-04" db="EMBL/GenBank/DDBJ databases">
        <title>The genome sequence of big-headed turtle.</title>
        <authorList>
            <person name="Gong S."/>
        </authorList>
    </citation>
    <scope>NUCLEOTIDE SEQUENCE [LARGE SCALE GENOMIC DNA]</scope>
    <source>
        <strain evidence="1">DO16091913</strain>
        <tissue evidence="1">Muscle</tissue>
    </source>
</reference>
<gene>
    <name evidence="1" type="ORF">DR999_PMT01619</name>
</gene>
<evidence type="ECO:0000313" key="2">
    <source>
        <dbReference type="Proteomes" id="UP000297703"/>
    </source>
</evidence>
<organism evidence="1 2">
    <name type="scientific">Platysternon megacephalum</name>
    <name type="common">big-headed turtle</name>
    <dbReference type="NCBI Taxonomy" id="55544"/>
    <lineage>
        <taxon>Eukaryota</taxon>
        <taxon>Metazoa</taxon>
        <taxon>Chordata</taxon>
        <taxon>Craniata</taxon>
        <taxon>Vertebrata</taxon>
        <taxon>Euteleostomi</taxon>
        <taxon>Archelosauria</taxon>
        <taxon>Testudinata</taxon>
        <taxon>Testudines</taxon>
        <taxon>Cryptodira</taxon>
        <taxon>Durocryptodira</taxon>
        <taxon>Testudinoidea</taxon>
        <taxon>Platysternidae</taxon>
        <taxon>Platysternon</taxon>
    </lineage>
</organism>
<dbReference type="AlphaFoldDB" id="A0A4D9F2V7"/>
<evidence type="ECO:0000313" key="1">
    <source>
        <dbReference type="EMBL" id="TFK14913.1"/>
    </source>
</evidence>
<protein>
    <submittedName>
        <fullName evidence="1">Monocyte differentiation antigen CD14</fullName>
    </submittedName>
</protein>
<comment type="caution">
    <text evidence="1">The sequence shown here is derived from an EMBL/GenBank/DDBJ whole genome shotgun (WGS) entry which is preliminary data.</text>
</comment>
<dbReference type="EMBL" id="QXTE01000007">
    <property type="protein sequence ID" value="TFK14913.1"/>
    <property type="molecule type" value="Genomic_DNA"/>
</dbReference>
<keyword evidence="2" id="KW-1185">Reference proteome</keyword>
<reference evidence="1 2" key="1">
    <citation type="submission" date="2019-04" db="EMBL/GenBank/DDBJ databases">
        <title>Draft genome of the big-headed turtle Platysternon megacephalum.</title>
        <authorList>
            <person name="Gong S."/>
        </authorList>
    </citation>
    <scope>NUCLEOTIDE SEQUENCE [LARGE SCALE GENOMIC DNA]</scope>
    <source>
        <strain evidence="1">DO16091913</strain>
        <tissue evidence="1">Muscle</tissue>
    </source>
</reference>
<sequence length="114" mass="12200">MREPGEAGPAGGRSGSMSDVVAEITSFVQGELLSVLCNPKSIPGQEGLEHLPSGDTRVLVNDVRLSVLVFEAFCLSIELEQCDPSPTIPQGYVPKTLTGMKIRSQFVRSVYSSC</sequence>
<proteinExistence type="predicted"/>
<name>A0A4D9F2V7_9SAUR</name>